<dbReference type="Proteomes" id="UP001243195">
    <property type="component" value="Unassembled WGS sequence"/>
</dbReference>
<evidence type="ECO:0000313" key="2">
    <source>
        <dbReference type="Proteomes" id="UP001243195"/>
    </source>
</evidence>
<dbReference type="AlphaFoldDB" id="A0AAW8JT70"/>
<organism evidence="1 2">
    <name type="scientific">Acinetobacter gerneri</name>
    <dbReference type="NCBI Taxonomy" id="202952"/>
    <lineage>
        <taxon>Bacteria</taxon>
        <taxon>Pseudomonadati</taxon>
        <taxon>Pseudomonadota</taxon>
        <taxon>Gammaproteobacteria</taxon>
        <taxon>Moraxellales</taxon>
        <taxon>Moraxellaceae</taxon>
        <taxon>Acinetobacter</taxon>
    </lineage>
</organism>
<protein>
    <submittedName>
        <fullName evidence="1">Uncharacterized protein</fullName>
    </submittedName>
</protein>
<accession>A0AAW8JT70</accession>
<gene>
    <name evidence="1" type="ORF">RFH51_17045</name>
</gene>
<reference evidence="1" key="1">
    <citation type="submission" date="2023-08" db="EMBL/GenBank/DDBJ databases">
        <title>Emergence of clinically-relevant ST2 carbapenem-resistant Acinetobacter baumannii strains in hospital sewages in Zhejiang, East of China.</title>
        <authorList>
            <person name="Kaichao C."/>
            <person name="Zhang R."/>
        </authorList>
    </citation>
    <scope>NUCLEOTIDE SEQUENCE</scope>
    <source>
        <strain evidence="1">M-SY-60</strain>
    </source>
</reference>
<evidence type="ECO:0000313" key="1">
    <source>
        <dbReference type="EMBL" id="MDQ9073159.1"/>
    </source>
</evidence>
<sequence length="149" mass="16895">MIYDKQFSSHSIPIFMAGGSQVLITPDGIVYATKGSFSAKASTHELEGPKSINMKMPQLNPYYSGYYILRDKDTQKILANYPYQLVLQDGRKVIGRTNRDGETLLVNTTSAQEVKFIEPEEKEKKKTRQLFVAGSDQIKLSFEYIDSEE</sequence>
<dbReference type="RefSeq" id="WP_308956268.1">
    <property type="nucleotide sequence ID" value="NZ_JAVICY010000014.1"/>
</dbReference>
<dbReference type="EMBL" id="JAVIDA010000035">
    <property type="protein sequence ID" value="MDQ9073159.1"/>
    <property type="molecule type" value="Genomic_DNA"/>
</dbReference>
<name>A0AAW8JT70_9GAMM</name>
<comment type="caution">
    <text evidence="1">The sequence shown here is derived from an EMBL/GenBank/DDBJ whole genome shotgun (WGS) entry which is preliminary data.</text>
</comment>
<proteinExistence type="predicted"/>